<evidence type="ECO:0000256" key="6">
    <source>
        <dbReference type="ARBA" id="ARBA00022824"/>
    </source>
</evidence>
<feature type="transmembrane region" description="Helical" evidence="10">
    <location>
        <begin position="203"/>
        <end position="222"/>
    </location>
</feature>
<keyword evidence="13" id="KW-1185">Reference proteome</keyword>
<feature type="signal peptide" evidence="11">
    <location>
        <begin position="1"/>
        <end position="18"/>
    </location>
</feature>
<evidence type="ECO:0000256" key="7">
    <source>
        <dbReference type="ARBA" id="ARBA00022989"/>
    </source>
</evidence>
<keyword evidence="4 12" id="KW-0808">Transferase</keyword>
<evidence type="ECO:0000256" key="5">
    <source>
        <dbReference type="ARBA" id="ARBA00022692"/>
    </source>
</evidence>
<dbReference type="Pfam" id="PF03901">
    <property type="entry name" value="Glyco_transf_22"/>
    <property type="match status" value="1"/>
</dbReference>
<evidence type="ECO:0000256" key="1">
    <source>
        <dbReference type="ARBA" id="ARBA00004477"/>
    </source>
</evidence>
<comment type="subcellular location">
    <subcellularLocation>
        <location evidence="1 10">Endoplasmic reticulum membrane</location>
        <topology evidence="1 10">Multi-pass membrane protein</topology>
    </subcellularLocation>
</comment>
<protein>
    <recommendedName>
        <fullName evidence="10">Mannosyltransferase</fullName>
        <ecNumber evidence="10">2.4.1.-</ecNumber>
    </recommendedName>
</protein>
<feature type="transmembrane region" description="Helical" evidence="10">
    <location>
        <begin position="167"/>
        <end position="194"/>
    </location>
</feature>
<dbReference type="OrthoDB" id="416834at2759"/>
<name>A0A8E2ASX0_9APHY</name>
<dbReference type="GO" id="GO:0005789">
    <property type="term" value="C:endoplasmic reticulum membrane"/>
    <property type="evidence" value="ECO:0007669"/>
    <property type="project" value="UniProtKB-SubCell"/>
</dbReference>
<comment type="caution">
    <text evidence="10">Lacks conserved residue(s) required for the propagation of feature annotation.</text>
</comment>
<reference evidence="12 13" key="1">
    <citation type="submission" date="2016-07" db="EMBL/GenBank/DDBJ databases">
        <title>Draft genome of the white-rot fungus Obba rivulosa 3A-2.</title>
        <authorList>
            <consortium name="DOE Joint Genome Institute"/>
            <person name="Miettinen O."/>
            <person name="Riley R."/>
            <person name="Acob R."/>
            <person name="Barry K."/>
            <person name="Cullen D."/>
            <person name="De Vries R."/>
            <person name="Hainaut M."/>
            <person name="Hatakka A."/>
            <person name="Henrissat B."/>
            <person name="Hilden K."/>
            <person name="Kuo R."/>
            <person name="Labutti K."/>
            <person name="Lipzen A."/>
            <person name="Makela M.R."/>
            <person name="Sandor L."/>
            <person name="Spatafora J.W."/>
            <person name="Grigoriev I.V."/>
            <person name="Hibbett D.S."/>
        </authorList>
    </citation>
    <scope>NUCLEOTIDE SEQUENCE [LARGE SCALE GENOMIC DNA]</scope>
    <source>
        <strain evidence="12 13">3A-2</strain>
    </source>
</reference>
<comment type="similarity">
    <text evidence="2">Belongs to the glycosyltransferase 22 family. PIGB subfamily.</text>
</comment>
<feature type="chain" id="PRO_5035001274" description="Mannosyltransferase" evidence="11">
    <location>
        <begin position="19"/>
        <end position="547"/>
    </location>
</feature>
<keyword evidence="11" id="KW-0732">Signal</keyword>
<dbReference type="Proteomes" id="UP000250043">
    <property type="component" value="Unassembled WGS sequence"/>
</dbReference>
<dbReference type="GO" id="GO:0006506">
    <property type="term" value="P:GPI anchor biosynthetic process"/>
    <property type="evidence" value="ECO:0007669"/>
    <property type="project" value="TreeGrafter"/>
</dbReference>
<dbReference type="PANTHER" id="PTHR22760:SF4">
    <property type="entry name" value="GPI MANNOSYLTRANSFERASE 3"/>
    <property type="match status" value="1"/>
</dbReference>
<evidence type="ECO:0000256" key="8">
    <source>
        <dbReference type="ARBA" id="ARBA00023136"/>
    </source>
</evidence>
<evidence type="ECO:0000256" key="9">
    <source>
        <dbReference type="ARBA" id="ARBA00024708"/>
    </source>
</evidence>
<dbReference type="EC" id="2.4.1.-" evidence="10"/>
<proteinExistence type="inferred from homology"/>
<dbReference type="GO" id="GO:0000026">
    <property type="term" value="F:alpha-1,2-mannosyltransferase activity"/>
    <property type="evidence" value="ECO:0007669"/>
    <property type="project" value="TreeGrafter"/>
</dbReference>
<keyword evidence="7 10" id="KW-1133">Transmembrane helix</keyword>
<feature type="transmembrane region" description="Helical" evidence="10">
    <location>
        <begin position="347"/>
        <end position="374"/>
    </location>
</feature>
<sequence>MKTQTAVALTVRVMLALATWTFFQPDEYFQSLEVAHQLVYGYGKLTWEWVSPKPIRSIFYPALNVPVYWLLRVLRLDHTELLIWGPKLLHGILAAGTDIWVCELARRIFGERYVSTTMLISLTSFFHGLCLSRSISNSLETTLTTIALSYFPWDSSLEYRRNDMRKLLLFSALGCAVRPTNAIIWAFILSVLFWRFRRQPRHLLSLTVDISVIFSIAVALLFTSDSAYYGKATFTPLNFLRTNASAVSLFYGTSPWHYYISQAIPIMTATTLPFVLHGAWLALGPSGTHASRTMTGLITWTICVYSLAGHKEWRFIHPLLPLMHMLAAKSLVDLYHSDNRRTGAMPILTMYLTINAGHLLLILVTVPALCYVLFFHSRAPIEVVHYLRSLPMEDIRSVGFLMPCHSIPLQAYLHRPDLADEGRLWSLGCEPPLRGQAVDKYQDQTDIFYDSPIIYLERHFPKEVDPSFPPSPFPSTDPRKPLSLSDDWSHEWPQNIVLFGSLLSEPGVRDLLLRIGYREIWAREYGWEGDNRRQGGVRVWRYLNGDN</sequence>
<dbReference type="AlphaFoldDB" id="A0A8E2ASX0"/>
<gene>
    <name evidence="12" type="ORF">OBBRIDRAFT_759751</name>
</gene>
<dbReference type="InterPro" id="IPR005599">
    <property type="entry name" value="GPI_mannosylTrfase"/>
</dbReference>
<evidence type="ECO:0000313" key="12">
    <source>
        <dbReference type="EMBL" id="OCH87404.1"/>
    </source>
</evidence>
<keyword evidence="6 10" id="KW-0256">Endoplasmic reticulum</keyword>
<evidence type="ECO:0000256" key="2">
    <source>
        <dbReference type="ARBA" id="ARBA00006065"/>
    </source>
</evidence>
<evidence type="ECO:0000313" key="13">
    <source>
        <dbReference type="Proteomes" id="UP000250043"/>
    </source>
</evidence>
<evidence type="ECO:0000256" key="10">
    <source>
        <dbReference type="RuleBase" id="RU363075"/>
    </source>
</evidence>
<organism evidence="12 13">
    <name type="scientific">Obba rivulosa</name>
    <dbReference type="NCBI Taxonomy" id="1052685"/>
    <lineage>
        <taxon>Eukaryota</taxon>
        <taxon>Fungi</taxon>
        <taxon>Dikarya</taxon>
        <taxon>Basidiomycota</taxon>
        <taxon>Agaricomycotina</taxon>
        <taxon>Agaricomycetes</taxon>
        <taxon>Polyporales</taxon>
        <taxon>Gelatoporiaceae</taxon>
        <taxon>Obba</taxon>
    </lineage>
</organism>
<dbReference type="PANTHER" id="PTHR22760">
    <property type="entry name" value="GLYCOSYLTRANSFERASE"/>
    <property type="match status" value="1"/>
</dbReference>
<evidence type="ECO:0000256" key="11">
    <source>
        <dbReference type="SAM" id="SignalP"/>
    </source>
</evidence>
<comment type="function">
    <text evidence="9">Mannosyltransferase involved in glycosylphosphatidylinositol-anchor biosynthesis. Transfers the third mannose to Man2-GlcN-acyl-PI during GPI precursor assembly.</text>
</comment>
<accession>A0A8E2ASX0</accession>
<feature type="transmembrane region" description="Helical" evidence="10">
    <location>
        <begin position="259"/>
        <end position="283"/>
    </location>
</feature>
<evidence type="ECO:0000256" key="4">
    <source>
        <dbReference type="ARBA" id="ARBA00022679"/>
    </source>
</evidence>
<keyword evidence="5 10" id="KW-0812">Transmembrane</keyword>
<dbReference type="EMBL" id="KV722486">
    <property type="protein sequence ID" value="OCH87404.1"/>
    <property type="molecule type" value="Genomic_DNA"/>
</dbReference>
<evidence type="ECO:0000256" key="3">
    <source>
        <dbReference type="ARBA" id="ARBA00022676"/>
    </source>
</evidence>
<keyword evidence="8 10" id="KW-0472">Membrane</keyword>
<keyword evidence="3 10" id="KW-0328">Glycosyltransferase</keyword>